<dbReference type="PANTHER" id="PTHR45947:SF3">
    <property type="entry name" value="SULFOQUINOVOSYL TRANSFERASE SQD2"/>
    <property type="match status" value="1"/>
</dbReference>
<keyword evidence="3" id="KW-1185">Reference proteome</keyword>
<evidence type="ECO:0000259" key="1">
    <source>
        <dbReference type="Pfam" id="PF00534"/>
    </source>
</evidence>
<evidence type="ECO:0000313" key="3">
    <source>
        <dbReference type="Proteomes" id="UP000518605"/>
    </source>
</evidence>
<comment type="caution">
    <text evidence="2">The sequence shown here is derived from an EMBL/GenBank/DDBJ whole genome shotgun (WGS) entry which is preliminary data.</text>
</comment>
<dbReference type="PANTHER" id="PTHR45947">
    <property type="entry name" value="SULFOQUINOVOSYL TRANSFERASE SQD2"/>
    <property type="match status" value="1"/>
</dbReference>
<gene>
    <name evidence="2" type="ORF">FHS16_003678</name>
</gene>
<name>A0A7W5C9G4_9BACL</name>
<dbReference type="AlphaFoldDB" id="A0A7W5C9G4"/>
<dbReference type="EMBL" id="JACHXW010000011">
    <property type="protein sequence ID" value="MBB3153603.1"/>
    <property type="molecule type" value="Genomic_DNA"/>
</dbReference>
<feature type="domain" description="Glycosyl transferase family 1" evidence="1">
    <location>
        <begin position="182"/>
        <end position="355"/>
    </location>
</feature>
<organism evidence="2 3">
    <name type="scientific">Paenibacillus endophyticus</name>
    <dbReference type="NCBI Taxonomy" id="1294268"/>
    <lineage>
        <taxon>Bacteria</taxon>
        <taxon>Bacillati</taxon>
        <taxon>Bacillota</taxon>
        <taxon>Bacilli</taxon>
        <taxon>Bacillales</taxon>
        <taxon>Paenibacillaceae</taxon>
        <taxon>Paenibacillus</taxon>
    </lineage>
</organism>
<dbReference type="CDD" id="cd03801">
    <property type="entry name" value="GT4_PimA-like"/>
    <property type="match status" value="1"/>
</dbReference>
<reference evidence="2 3" key="1">
    <citation type="submission" date="2020-08" db="EMBL/GenBank/DDBJ databases">
        <title>Genomic Encyclopedia of Type Strains, Phase III (KMG-III): the genomes of soil and plant-associated and newly described type strains.</title>
        <authorList>
            <person name="Whitman W."/>
        </authorList>
    </citation>
    <scope>NUCLEOTIDE SEQUENCE [LARGE SCALE GENOMIC DNA]</scope>
    <source>
        <strain evidence="2 3">CECT 8234</strain>
    </source>
</reference>
<proteinExistence type="predicted"/>
<accession>A0A7W5C9G4</accession>
<sequence length="456" mass="51345">MSGSYKKLRIGYSSGSARMVNERAIDSNWVRYMGQHAELVPIPPLALYRLFGGSVERFVRDWPKSLQRMSEGLLELRNHYDLQTLYLNIPALAPYLFMGRTAGGIDLGFLIIAHSVASEHWLRQWLGIAPFLSERDVLLCSTPSSKEALCRISPRYRLAKVIPLAIERRDWHEVEDSLGRRNGRRLLSIGRLEDVKNMELLLRTFAAVRDVLPDARLTVAGEYTGRNRLQIEGYKARITELLATLELGEHLFFANAVEGKEKEALFSEADLLVNVSTDPGETFGYNLLEAKAWGVPAICAGWNGFRDVVNDGEDGLLVPCEWDGPSPAVDECQASKAVLSLLMDDGLRRRMSRKAVASAERYDYRNIFPAVVREVELAAESAMSEPEQMNVIAMMGQSLPQLGRLYQAEHLRKLPFLEQSLLRIVTSRSETPLTEWMPLVKPIASHYAGRNAYAEH</sequence>
<dbReference type="Proteomes" id="UP000518605">
    <property type="component" value="Unassembled WGS sequence"/>
</dbReference>
<dbReference type="InterPro" id="IPR001296">
    <property type="entry name" value="Glyco_trans_1"/>
</dbReference>
<dbReference type="RefSeq" id="WP_183565504.1">
    <property type="nucleotide sequence ID" value="NZ_CBCSLB010000010.1"/>
</dbReference>
<dbReference type="GO" id="GO:0016757">
    <property type="term" value="F:glycosyltransferase activity"/>
    <property type="evidence" value="ECO:0007669"/>
    <property type="project" value="InterPro"/>
</dbReference>
<dbReference type="SUPFAM" id="SSF53756">
    <property type="entry name" value="UDP-Glycosyltransferase/glycogen phosphorylase"/>
    <property type="match status" value="1"/>
</dbReference>
<dbReference type="Pfam" id="PF00534">
    <property type="entry name" value="Glycos_transf_1"/>
    <property type="match status" value="1"/>
</dbReference>
<keyword evidence="2" id="KW-0808">Transferase</keyword>
<protein>
    <submittedName>
        <fullName evidence="2">Glycosyltransferase involved in cell wall biosynthesis</fullName>
    </submittedName>
</protein>
<dbReference type="InterPro" id="IPR050194">
    <property type="entry name" value="Glycosyltransferase_grp1"/>
</dbReference>
<evidence type="ECO:0000313" key="2">
    <source>
        <dbReference type="EMBL" id="MBB3153603.1"/>
    </source>
</evidence>
<dbReference type="Gene3D" id="3.40.50.2000">
    <property type="entry name" value="Glycogen Phosphorylase B"/>
    <property type="match status" value="2"/>
</dbReference>